<reference evidence="4 5" key="1">
    <citation type="submission" date="2019-04" db="EMBL/GenBank/DDBJ databases">
        <title>An improved genome assembly and genetic linkage map for asparagus bean, Vigna unguiculata ssp. sesquipedialis.</title>
        <authorList>
            <person name="Xia Q."/>
            <person name="Zhang R."/>
            <person name="Dong Y."/>
        </authorList>
    </citation>
    <scope>NUCLEOTIDE SEQUENCE [LARGE SCALE GENOMIC DNA]</scope>
    <source>
        <tissue evidence="4">Leaf</tissue>
    </source>
</reference>
<comment type="subcellular location">
    <subcellularLocation>
        <location evidence="1">Cell membrane</location>
        <topology evidence="1">Peripheral membrane protein</topology>
        <orientation evidence="1">Cytoplasmic side</orientation>
    </subcellularLocation>
</comment>
<evidence type="ECO:0000259" key="3">
    <source>
        <dbReference type="Pfam" id="PF13962"/>
    </source>
</evidence>
<dbReference type="GO" id="GO:0005886">
    <property type="term" value="C:plasma membrane"/>
    <property type="evidence" value="ECO:0007669"/>
    <property type="project" value="UniProtKB-SubCell"/>
</dbReference>
<dbReference type="SMART" id="SM00248">
    <property type="entry name" value="ANK"/>
    <property type="match status" value="3"/>
</dbReference>
<evidence type="ECO:0000256" key="2">
    <source>
        <dbReference type="SAM" id="Phobius"/>
    </source>
</evidence>
<name>A0A4D6MP01_VIGUN</name>
<feature type="transmembrane region" description="Helical" evidence="2">
    <location>
        <begin position="457"/>
        <end position="483"/>
    </location>
</feature>
<dbReference type="Gene3D" id="1.25.40.20">
    <property type="entry name" value="Ankyrin repeat-containing domain"/>
    <property type="match status" value="2"/>
</dbReference>
<accession>A0A4D6MP01</accession>
<gene>
    <name evidence="4" type="ORF">DEO72_LG7g2853</name>
</gene>
<dbReference type="Pfam" id="PF12796">
    <property type="entry name" value="Ank_2"/>
    <property type="match status" value="1"/>
</dbReference>
<organism evidence="4 5">
    <name type="scientific">Vigna unguiculata</name>
    <name type="common">Cowpea</name>
    <dbReference type="NCBI Taxonomy" id="3917"/>
    <lineage>
        <taxon>Eukaryota</taxon>
        <taxon>Viridiplantae</taxon>
        <taxon>Streptophyta</taxon>
        <taxon>Embryophyta</taxon>
        <taxon>Tracheophyta</taxon>
        <taxon>Spermatophyta</taxon>
        <taxon>Magnoliopsida</taxon>
        <taxon>eudicotyledons</taxon>
        <taxon>Gunneridae</taxon>
        <taxon>Pentapetalae</taxon>
        <taxon>rosids</taxon>
        <taxon>fabids</taxon>
        <taxon>Fabales</taxon>
        <taxon>Fabaceae</taxon>
        <taxon>Papilionoideae</taxon>
        <taxon>50 kb inversion clade</taxon>
        <taxon>NPAAA clade</taxon>
        <taxon>indigoferoid/millettioid clade</taxon>
        <taxon>Phaseoleae</taxon>
        <taxon>Vigna</taxon>
    </lineage>
</organism>
<keyword evidence="2" id="KW-0812">Transmembrane</keyword>
<dbReference type="InterPro" id="IPR002110">
    <property type="entry name" value="Ankyrin_rpt"/>
</dbReference>
<sequence>MNPDVAAASDVPDIKIIIPGDDESHASPPNLMDEIRNSKERGDMYMHAFLDEWDKMLPIVKEDPNSVRIPLTGLGDTALHVAAGAGNTTFVEELIKLMSPEDVLRPNSYGMLPVHLAALSSHHRIVQLLCSHHLLDKMTYKDIEKLFFMTINNNMFDVAIKLFEKRPVELTFARDEQRLTSLHILARKPYEVLKRKLQDDIETRRSTVTGMDLLRRIWTEVRKLKIKEILDLTTKPSAVLFDAIESGNHDIVIEYFMESVAILTNIKDSNGRNLVHLLFLYRRLEVFHPLVNDKKQHLLRAVDNEGNNVLHLAALLPLEFKSFSGLSAKIQMQRELGWFEGAERSVPHELRSMRNKKGKTPIDVFYDEHKQLSKDIKESAKGIADSGMVVATLVATVAFAAALTVPGNKNSAWFIVFIVTNAIALFTSSASILSFLSNFTSSRFADTEFVMSLHPSLTFGPELLIISVAAMVVAFIAASFLIFDCTTKWVSYVVTPMGVFPLLVFILFQSKFFDDSYWAKYYRPKLR</sequence>
<feature type="transmembrane region" description="Helical" evidence="2">
    <location>
        <begin position="383"/>
        <end position="405"/>
    </location>
</feature>
<dbReference type="Pfam" id="PF13962">
    <property type="entry name" value="PGG"/>
    <property type="match status" value="1"/>
</dbReference>
<evidence type="ECO:0000256" key="1">
    <source>
        <dbReference type="ARBA" id="ARBA00004413"/>
    </source>
</evidence>
<dbReference type="OrthoDB" id="1434467at2759"/>
<keyword evidence="2" id="KW-1133">Transmembrane helix</keyword>
<dbReference type="Gramene" id="Vigun08g182000.2.v1.2">
    <property type="protein sequence ID" value="Vigun08g182000.2.v1.2"/>
    <property type="gene ID" value="Vigun08g182000.v1.2"/>
</dbReference>
<feature type="domain" description="PGG" evidence="3">
    <location>
        <begin position="384"/>
        <end position="481"/>
    </location>
</feature>
<dbReference type="EMBL" id="CP039351">
    <property type="protein sequence ID" value="QCE01555.1"/>
    <property type="molecule type" value="Genomic_DNA"/>
</dbReference>
<dbReference type="PANTHER" id="PTHR24177:SF446">
    <property type="entry name" value="ANKYRIN REPEAT-CONTAINING PROTEIN NPR4-LIKE"/>
    <property type="match status" value="1"/>
</dbReference>
<keyword evidence="2" id="KW-0472">Membrane</keyword>
<evidence type="ECO:0000313" key="4">
    <source>
        <dbReference type="EMBL" id="QCE01555.1"/>
    </source>
</evidence>
<feature type="transmembrane region" description="Helical" evidence="2">
    <location>
        <begin position="411"/>
        <end position="436"/>
    </location>
</feature>
<dbReference type="InterPro" id="IPR036770">
    <property type="entry name" value="Ankyrin_rpt-contain_sf"/>
</dbReference>
<keyword evidence="5" id="KW-1185">Reference proteome</keyword>
<dbReference type="SUPFAM" id="SSF48403">
    <property type="entry name" value="Ankyrin repeat"/>
    <property type="match status" value="1"/>
</dbReference>
<protein>
    <recommendedName>
        <fullName evidence="3">PGG domain-containing protein</fullName>
    </recommendedName>
</protein>
<evidence type="ECO:0000313" key="5">
    <source>
        <dbReference type="Proteomes" id="UP000501690"/>
    </source>
</evidence>
<proteinExistence type="predicted"/>
<dbReference type="Proteomes" id="UP000501690">
    <property type="component" value="Linkage Group LG7"/>
</dbReference>
<dbReference type="Gramene" id="Vigun08g182000.1.v1.2">
    <property type="protein sequence ID" value="Vigun08g182000.1.v1.2"/>
    <property type="gene ID" value="Vigun08g182000.v1.2"/>
</dbReference>
<dbReference type="InterPro" id="IPR026961">
    <property type="entry name" value="PGG_dom"/>
</dbReference>
<dbReference type="PANTHER" id="PTHR24177">
    <property type="entry name" value="CASKIN"/>
    <property type="match status" value="1"/>
</dbReference>
<feature type="transmembrane region" description="Helical" evidence="2">
    <location>
        <begin position="489"/>
        <end position="508"/>
    </location>
</feature>
<dbReference type="AlphaFoldDB" id="A0A4D6MP01"/>